<name>A0ABV7VK28_9PROT</name>
<dbReference type="InterPro" id="IPR000868">
    <property type="entry name" value="Isochorismatase-like_dom"/>
</dbReference>
<evidence type="ECO:0000256" key="1">
    <source>
        <dbReference type="ARBA" id="ARBA00022801"/>
    </source>
</evidence>
<evidence type="ECO:0000313" key="3">
    <source>
        <dbReference type="EMBL" id="MFC3677554.1"/>
    </source>
</evidence>
<dbReference type="PANTHER" id="PTHR43540">
    <property type="entry name" value="PEROXYUREIDOACRYLATE/UREIDOACRYLATE AMIDOHYDROLASE-RELATED"/>
    <property type="match status" value="1"/>
</dbReference>
<dbReference type="Gene3D" id="3.40.50.850">
    <property type="entry name" value="Isochorismatase-like"/>
    <property type="match status" value="1"/>
</dbReference>
<feature type="domain" description="Isochorismatase-like" evidence="2">
    <location>
        <begin position="23"/>
        <end position="192"/>
    </location>
</feature>
<dbReference type="Pfam" id="PF00857">
    <property type="entry name" value="Isochorismatase"/>
    <property type="match status" value="1"/>
</dbReference>
<comment type="caution">
    <text evidence="3">The sequence shown here is derived from an EMBL/GenBank/DDBJ whole genome shotgun (WGS) entry which is preliminary data.</text>
</comment>
<dbReference type="GO" id="GO:0016787">
    <property type="term" value="F:hydrolase activity"/>
    <property type="evidence" value="ECO:0007669"/>
    <property type="project" value="UniProtKB-KW"/>
</dbReference>
<dbReference type="Proteomes" id="UP001595711">
    <property type="component" value="Unassembled WGS sequence"/>
</dbReference>
<evidence type="ECO:0000313" key="4">
    <source>
        <dbReference type="Proteomes" id="UP001595711"/>
    </source>
</evidence>
<proteinExistence type="predicted"/>
<accession>A0ABV7VK28</accession>
<organism evidence="3 4">
    <name type="scientific">Ferrovibrio xuzhouensis</name>
    <dbReference type="NCBI Taxonomy" id="1576914"/>
    <lineage>
        <taxon>Bacteria</taxon>
        <taxon>Pseudomonadati</taxon>
        <taxon>Pseudomonadota</taxon>
        <taxon>Alphaproteobacteria</taxon>
        <taxon>Rhodospirillales</taxon>
        <taxon>Rhodospirillaceae</taxon>
        <taxon>Ferrovibrio</taxon>
    </lineage>
</organism>
<reference evidence="4" key="1">
    <citation type="journal article" date="2019" name="Int. J. Syst. Evol. Microbiol.">
        <title>The Global Catalogue of Microorganisms (GCM) 10K type strain sequencing project: providing services to taxonomists for standard genome sequencing and annotation.</title>
        <authorList>
            <consortium name="The Broad Institute Genomics Platform"/>
            <consortium name="The Broad Institute Genome Sequencing Center for Infectious Disease"/>
            <person name="Wu L."/>
            <person name="Ma J."/>
        </authorList>
    </citation>
    <scope>NUCLEOTIDE SEQUENCE [LARGE SCALE GENOMIC DNA]</scope>
    <source>
        <strain evidence="4">KCTC 42182</strain>
    </source>
</reference>
<dbReference type="EC" id="3.-.-.-" evidence="3"/>
<dbReference type="InterPro" id="IPR050272">
    <property type="entry name" value="Isochorismatase-like_hydrls"/>
</dbReference>
<keyword evidence="4" id="KW-1185">Reference proteome</keyword>
<gene>
    <name evidence="3" type="ORF">ACFOOQ_18510</name>
</gene>
<dbReference type="CDD" id="cd01014">
    <property type="entry name" value="nicotinamidase_related"/>
    <property type="match status" value="1"/>
</dbReference>
<protein>
    <submittedName>
        <fullName evidence="3">Cysteine hydrolase family protein</fullName>
        <ecNumber evidence="3">3.-.-.-</ecNumber>
    </submittedName>
</protein>
<keyword evidence="1 3" id="KW-0378">Hydrolase</keyword>
<dbReference type="RefSeq" id="WP_379729109.1">
    <property type="nucleotide sequence ID" value="NZ_JBHRYJ010000004.1"/>
</dbReference>
<evidence type="ECO:0000259" key="2">
    <source>
        <dbReference type="Pfam" id="PF00857"/>
    </source>
</evidence>
<dbReference type="SUPFAM" id="SSF52499">
    <property type="entry name" value="Isochorismatase-like hydrolases"/>
    <property type="match status" value="1"/>
</dbReference>
<sequence length="206" mass="21089">MTRPKTLLEMAGAAGQPVLWDKSVLLLIDHQVEYTAAGGLPLTGIDAAAAEVGRLLAAARKNGAPVIHVRHHGRPGGALFNPDGPGGQFIAGIGPAASEITVTKALPNAFAGTDLDARLKTLGRKELIVAGFQTHMCISATVRSAVDHGYRSVVVAWACATRDLPDPLGAGVMAAADLHRVTLAALSDRFATILPDAGAISVPAAA</sequence>
<dbReference type="InterPro" id="IPR036380">
    <property type="entry name" value="Isochorismatase-like_sf"/>
</dbReference>
<dbReference type="EMBL" id="JBHRYJ010000004">
    <property type="protein sequence ID" value="MFC3677554.1"/>
    <property type="molecule type" value="Genomic_DNA"/>
</dbReference>
<dbReference type="PANTHER" id="PTHR43540:SF15">
    <property type="entry name" value="BLR5631 PROTEIN"/>
    <property type="match status" value="1"/>
</dbReference>